<comment type="caution">
    <text evidence="1">The sequence shown here is derived from an EMBL/GenBank/DDBJ whole genome shotgun (WGS) entry which is preliminary data.</text>
</comment>
<accession>A0A835H3K2</accession>
<evidence type="ECO:0000313" key="2">
    <source>
        <dbReference type="Proteomes" id="UP000631114"/>
    </source>
</evidence>
<organism evidence="1 2">
    <name type="scientific">Coptis chinensis</name>
    <dbReference type="NCBI Taxonomy" id="261450"/>
    <lineage>
        <taxon>Eukaryota</taxon>
        <taxon>Viridiplantae</taxon>
        <taxon>Streptophyta</taxon>
        <taxon>Embryophyta</taxon>
        <taxon>Tracheophyta</taxon>
        <taxon>Spermatophyta</taxon>
        <taxon>Magnoliopsida</taxon>
        <taxon>Ranunculales</taxon>
        <taxon>Ranunculaceae</taxon>
        <taxon>Coptidoideae</taxon>
        <taxon>Coptis</taxon>
    </lineage>
</organism>
<reference evidence="1 2" key="1">
    <citation type="submission" date="2020-10" db="EMBL/GenBank/DDBJ databases">
        <title>The Coptis chinensis genome and diversification of protoberbering-type alkaloids.</title>
        <authorList>
            <person name="Wang B."/>
            <person name="Shu S."/>
            <person name="Song C."/>
            <person name="Liu Y."/>
        </authorList>
    </citation>
    <scope>NUCLEOTIDE SEQUENCE [LARGE SCALE GENOMIC DNA]</scope>
    <source>
        <strain evidence="1">HL-2020</strain>
        <tissue evidence="1">Leaf</tissue>
    </source>
</reference>
<keyword evidence="2" id="KW-1185">Reference proteome</keyword>
<dbReference type="EMBL" id="JADFTS010000008">
    <property type="protein sequence ID" value="KAF9591107.1"/>
    <property type="molecule type" value="Genomic_DNA"/>
</dbReference>
<dbReference type="Proteomes" id="UP000631114">
    <property type="component" value="Unassembled WGS sequence"/>
</dbReference>
<evidence type="ECO:0000313" key="1">
    <source>
        <dbReference type="EMBL" id="KAF9591107.1"/>
    </source>
</evidence>
<proteinExistence type="predicted"/>
<protein>
    <submittedName>
        <fullName evidence="1">Uncharacterized protein</fullName>
    </submittedName>
</protein>
<name>A0A835H3K2_9MAGN</name>
<dbReference type="AlphaFoldDB" id="A0A835H3K2"/>
<gene>
    <name evidence="1" type="ORF">IFM89_001451</name>
</gene>
<sequence length="111" mass="12718">MFCCISIQDSVKTLHIYGSTYPCQEITANAYAHSLKNLVQLVFPNILLSMGYWRWKSFFPLSAVFISFSVDRESEAVKEKCISLEYGVLRENRSVLVDARQTSFISETGEY</sequence>